<evidence type="ECO:0008006" key="4">
    <source>
        <dbReference type="Google" id="ProtNLM"/>
    </source>
</evidence>
<comment type="caution">
    <text evidence="2">The sequence shown here is derived from an EMBL/GenBank/DDBJ whole genome shotgun (WGS) entry which is preliminary data.</text>
</comment>
<feature type="compositionally biased region" description="Basic and acidic residues" evidence="1">
    <location>
        <begin position="144"/>
        <end position="158"/>
    </location>
</feature>
<feature type="compositionally biased region" description="Basic and acidic residues" evidence="1">
    <location>
        <begin position="16"/>
        <end position="25"/>
    </location>
</feature>
<name>A0ABV8FYU0_9ACTN</name>
<protein>
    <recommendedName>
        <fullName evidence="4">Terminase small subunit</fullName>
    </recommendedName>
</protein>
<accession>A0ABV8FYU0</accession>
<evidence type="ECO:0000256" key="1">
    <source>
        <dbReference type="SAM" id="MobiDB-lite"/>
    </source>
</evidence>
<evidence type="ECO:0000313" key="2">
    <source>
        <dbReference type="EMBL" id="MFC4006628.1"/>
    </source>
</evidence>
<dbReference type="EMBL" id="JBHSBI010000002">
    <property type="protein sequence ID" value="MFC4006628.1"/>
    <property type="molecule type" value="Genomic_DNA"/>
</dbReference>
<dbReference type="Proteomes" id="UP001595851">
    <property type="component" value="Unassembled WGS sequence"/>
</dbReference>
<gene>
    <name evidence="2" type="ORF">ACFOY2_05310</name>
</gene>
<organism evidence="2 3">
    <name type="scientific">Nonomuraea purpurea</name>
    <dbReference type="NCBI Taxonomy" id="1849276"/>
    <lineage>
        <taxon>Bacteria</taxon>
        <taxon>Bacillati</taxon>
        <taxon>Actinomycetota</taxon>
        <taxon>Actinomycetes</taxon>
        <taxon>Streptosporangiales</taxon>
        <taxon>Streptosporangiaceae</taxon>
        <taxon>Nonomuraea</taxon>
    </lineage>
</organism>
<evidence type="ECO:0000313" key="3">
    <source>
        <dbReference type="Proteomes" id="UP001595851"/>
    </source>
</evidence>
<reference evidence="3" key="1">
    <citation type="journal article" date="2019" name="Int. J. Syst. Evol. Microbiol.">
        <title>The Global Catalogue of Microorganisms (GCM) 10K type strain sequencing project: providing services to taxonomists for standard genome sequencing and annotation.</title>
        <authorList>
            <consortium name="The Broad Institute Genomics Platform"/>
            <consortium name="The Broad Institute Genome Sequencing Center for Infectious Disease"/>
            <person name="Wu L."/>
            <person name="Ma J."/>
        </authorList>
    </citation>
    <scope>NUCLEOTIDE SEQUENCE [LARGE SCALE GENOMIC DNA]</scope>
    <source>
        <strain evidence="3">TBRC 1276</strain>
    </source>
</reference>
<dbReference type="RefSeq" id="WP_379526768.1">
    <property type="nucleotide sequence ID" value="NZ_JBHSBI010000002.1"/>
</dbReference>
<feature type="region of interest" description="Disordered" evidence="1">
    <location>
        <begin position="1"/>
        <end position="46"/>
    </location>
</feature>
<sequence length="158" mass="17647">MPRGGHAASGPAPDPDALRRERPGDKATWTTLPAEGRAGDPPEWPLLDPEGREWELWAELWAMPQAVMWERLGQRYEVALYVRMLARAEQPKSSIELQKVVRQYLDSLGLSTQGMLRHRWRLSAAAPAEPAPKSSGVKAPAKRSSRDRFKVIDGDLGE</sequence>
<proteinExistence type="predicted"/>
<feature type="region of interest" description="Disordered" evidence="1">
    <location>
        <begin position="124"/>
        <end position="158"/>
    </location>
</feature>
<keyword evidence="3" id="KW-1185">Reference proteome</keyword>